<name>A0A383RKJ9_PAEAL</name>
<accession>A0A383RKJ9</accession>
<dbReference type="PANTHER" id="PTHR39159">
    <property type="match status" value="1"/>
</dbReference>
<evidence type="ECO:0000256" key="1">
    <source>
        <dbReference type="ARBA" id="ARBA00022801"/>
    </source>
</evidence>
<proteinExistence type="predicted"/>
<dbReference type="GO" id="GO:0016787">
    <property type="term" value="F:hydrolase activity"/>
    <property type="evidence" value="ECO:0007669"/>
    <property type="project" value="UniProtKB-KW"/>
</dbReference>
<reference evidence="4" key="1">
    <citation type="submission" date="2018-08" db="EMBL/GenBank/DDBJ databases">
        <authorList>
            <person name="Chevrot R."/>
        </authorList>
    </citation>
    <scope>NUCLEOTIDE SEQUENCE [LARGE SCALE GENOMIC DNA]</scope>
</reference>
<dbReference type="EMBL" id="LS992241">
    <property type="protein sequence ID" value="SYX87500.1"/>
    <property type="molecule type" value="Genomic_DNA"/>
</dbReference>
<gene>
    <name evidence="3" type="ORF">PBLR_15930</name>
</gene>
<dbReference type="PANTHER" id="PTHR39159:SF1">
    <property type="entry name" value="UPF0374 PROTEIN YGAC"/>
    <property type="match status" value="1"/>
</dbReference>
<protein>
    <recommendedName>
        <fullName evidence="2">DUF402 domain-containing protein</fullName>
    </recommendedName>
</protein>
<evidence type="ECO:0000259" key="2">
    <source>
        <dbReference type="Pfam" id="PF04167"/>
    </source>
</evidence>
<sequence>MNRYEEALVKSFKHDGHLHRVWLENWLVPSTMRHPDHVKEDMYVLINSQTPIRESDGKQWVSKIPAVTFLIPKQWFNVVALIEECGVRYYCNIASPPYRCGNIFTYIDYDLDVIRMTDGQVQVVDQDEYEHNRLTYHYPELVEQKVKLGLKQVLEYIEQGRTPFHDGTVRWYYEEWKQLLDESRDQ</sequence>
<dbReference type="Proteomes" id="UP000304148">
    <property type="component" value="Chromosome"/>
</dbReference>
<dbReference type="InterPro" id="IPR050212">
    <property type="entry name" value="Ntdp-like"/>
</dbReference>
<dbReference type="AlphaFoldDB" id="A0A383RKJ9"/>
<dbReference type="InterPro" id="IPR007295">
    <property type="entry name" value="DUF402"/>
</dbReference>
<evidence type="ECO:0000313" key="4">
    <source>
        <dbReference type="Proteomes" id="UP000304148"/>
    </source>
</evidence>
<dbReference type="Gene3D" id="2.40.380.10">
    <property type="entry name" value="FomD-like"/>
    <property type="match status" value="1"/>
</dbReference>
<dbReference type="RefSeq" id="WP_138189087.1">
    <property type="nucleotide sequence ID" value="NZ_LS992241.1"/>
</dbReference>
<dbReference type="SUPFAM" id="SSF159234">
    <property type="entry name" value="FomD-like"/>
    <property type="match status" value="1"/>
</dbReference>
<evidence type="ECO:0000313" key="3">
    <source>
        <dbReference type="EMBL" id="SYX87500.1"/>
    </source>
</evidence>
<feature type="domain" description="DUF402" evidence="2">
    <location>
        <begin position="49"/>
        <end position="160"/>
    </location>
</feature>
<dbReference type="InterPro" id="IPR035930">
    <property type="entry name" value="FomD-like_sf"/>
</dbReference>
<keyword evidence="1" id="KW-0378">Hydrolase</keyword>
<organism evidence="3 4">
    <name type="scientific">Paenibacillus alvei</name>
    <name type="common">Bacillus alvei</name>
    <dbReference type="NCBI Taxonomy" id="44250"/>
    <lineage>
        <taxon>Bacteria</taxon>
        <taxon>Bacillati</taxon>
        <taxon>Bacillota</taxon>
        <taxon>Bacilli</taxon>
        <taxon>Bacillales</taxon>
        <taxon>Paenibacillaceae</taxon>
        <taxon>Paenibacillus</taxon>
    </lineage>
</organism>
<dbReference type="Pfam" id="PF04167">
    <property type="entry name" value="DUF402"/>
    <property type="match status" value="1"/>
</dbReference>